<dbReference type="Gene3D" id="1.10.238.10">
    <property type="entry name" value="EF-hand"/>
    <property type="match status" value="1"/>
</dbReference>
<dbReference type="PANTHER" id="PTHR47219">
    <property type="entry name" value="RAB GTPASE-ACTIVATING PROTEIN 1-LIKE"/>
    <property type="match status" value="1"/>
</dbReference>
<accession>G8Y7N7</accession>
<dbReference type="GO" id="GO:0005096">
    <property type="term" value="F:GTPase activator activity"/>
    <property type="evidence" value="ECO:0007669"/>
    <property type="project" value="UniProtKB-KW"/>
</dbReference>
<evidence type="ECO:0000313" key="5">
    <source>
        <dbReference type="EMBL" id="CCE84617.1"/>
    </source>
</evidence>
<feature type="region of interest" description="Disordered" evidence="2">
    <location>
        <begin position="830"/>
        <end position="931"/>
    </location>
</feature>
<dbReference type="EMBL" id="FO082048">
    <property type="protein sequence ID" value="CCE84617.1"/>
    <property type="molecule type" value="Genomic_DNA"/>
</dbReference>
<dbReference type="FunFam" id="1.10.8.270:FF:000015">
    <property type="entry name" value="GTPase activating protein (Gyp2)"/>
    <property type="match status" value="1"/>
</dbReference>
<dbReference type="HOGENOM" id="CLU_003538_0_1_1"/>
<evidence type="ECO:0000313" key="6">
    <source>
        <dbReference type="Proteomes" id="UP000005222"/>
    </source>
</evidence>
<dbReference type="PANTHER" id="PTHR47219:SF20">
    <property type="entry name" value="TBC1 DOMAIN FAMILY MEMBER 2B"/>
    <property type="match status" value="1"/>
</dbReference>
<dbReference type="FunCoup" id="G8Y7N7">
    <property type="interactions" value="27"/>
</dbReference>
<name>G8Y7N7_PICSO</name>
<dbReference type="InterPro" id="IPR035969">
    <property type="entry name" value="Rab-GAP_TBC_sf"/>
</dbReference>
<dbReference type="InParanoid" id="G8Y7N7"/>
<dbReference type="SUPFAM" id="SSF47473">
    <property type="entry name" value="EF-hand"/>
    <property type="match status" value="1"/>
</dbReference>
<dbReference type="InterPro" id="IPR004182">
    <property type="entry name" value="GRAM"/>
</dbReference>
<protein>
    <submittedName>
        <fullName evidence="5">Piso0_004167 protein</fullName>
    </submittedName>
</protein>
<dbReference type="GO" id="GO:0031267">
    <property type="term" value="F:small GTPase binding"/>
    <property type="evidence" value="ECO:0007669"/>
    <property type="project" value="TreeGrafter"/>
</dbReference>
<evidence type="ECO:0000259" key="3">
    <source>
        <dbReference type="PROSITE" id="PS50086"/>
    </source>
</evidence>
<feature type="domain" description="Rab-GAP TBC" evidence="3">
    <location>
        <begin position="237"/>
        <end position="425"/>
    </location>
</feature>
<dbReference type="InterPro" id="IPR050302">
    <property type="entry name" value="Rab_GAP_TBC_domain"/>
</dbReference>
<dbReference type="GO" id="GO:0030427">
    <property type="term" value="C:site of polarized growth"/>
    <property type="evidence" value="ECO:0007669"/>
    <property type="project" value="UniProtKB-ARBA"/>
</dbReference>
<feature type="compositionally biased region" description="Basic and acidic residues" evidence="2">
    <location>
        <begin position="913"/>
        <end position="925"/>
    </location>
</feature>
<dbReference type="STRING" id="559304.G8Y7N7"/>
<dbReference type="SMART" id="SM00164">
    <property type="entry name" value="TBC"/>
    <property type="match status" value="1"/>
</dbReference>
<evidence type="ECO:0000313" key="4">
    <source>
        <dbReference type="EMBL" id="CCE83586.1"/>
    </source>
</evidence>
<dbReference type="Gene3D" id="1.10.8.270">
    <property type="entry name" value="putative rabgap domain of human tbc1 domain family member 14 like domains"/>
    <property type="match status" value="1"/>
</dbReference>
<reference evidence="5" key="1">
    <citation type="submission" date="2011-10" db="EMBL/GenBank/DDBJ databases">
        <authorList>
            <person name="Genoscope - CEA"/>
        </authorList>
    </citation>
    <scope>NUCLEOTIDE SEQUENCE</scope>
</reference>
<dbReference type="EMBL" id="FO082049">
    <property type="protein sequence ID" value="CCE83586.1"/>
    <property type="molecule type" value="Genomic_DNA"/>
</dbReference>
<dbReference type="eggNOG" id="KOG4347">
    <property type="taxonomic scope" value="Eukaryota"/>
</dbReference>
<proteinExistence type="predicted"/>
<organism evidence="5 6">
    <name type="scientific">Pichia sorbitophila (strain ATCC MYA-4447 / BCRC 22081 / CBS 7064 / NBRC 10061 / NRRL Y-12695)</name>
    <name type="common">Hybrid yeast</name>
    <dbReference type="NCBI Taxonomy" id="559304"/>
    <lineage>
        <taxon>Eukaryota</taxon>
        <taxon>Fungi</taxon>
        <taxon>Dikarya</taxon>
        <taxon>Ascomycota</taxon>
        <taxon>Saccharomycotina</taxon>
        <taxon>Pichiomycetes</taxon>
        <taxon>Debaryomycetaceae</taxon>
        <taxon>Millerozyma</taxon>
    </lineage>
</organism>
<feature type="compositionally biased region" description="Basic and acidic residues" evidence="2">
    <location>
        <begin position="877"/>
        <end position="899"/>
    </location>
</feature>
<dbReference type="OrthoDB" id="17687at2759"/>
<dbReference type="Proteomes" id="UP000005222">
    <property type="component" value="Chromosome L"/>
</dbReference>
<dbReference type="Gene3D" id="1.10.472.80">
    <property type="entry name" value="Ypt/Rab-GAP domain of gyp1p, domain 3"/>
    <property type="match status" value="1"/>
</dbReference>
<evidence type="ECO:0000256" key="1">
    <source>
        <dbReference type="ARBA" id="ARBA00022468"/>
    </source>
</evidence>
<dbReference type="Proteomes" id="UP000005222">
    <property type="component" value="Chromosome K"/>
</dbReference>
<dbReference type="Pfam" id="PF02893">
    <property type="entry name" value="GRAM"/>
    <property type="match status" value="1"/>
</dbReference>
<dbReference type="SUPFAM" id="SSF47923">
    <property type="entry name" value="Ypt/Rab-GAP domain of gyp1p"/>
    <property type="match status" value="2"/>
</dbReference>
<evidence type="ECO:0000256" key="2">
    <source>
        <dbReference type="SAM" id="MobiDB-lite"/>
    </source>
</evidence>
<keyword evidence="1" id="KW-0343">GTPase activation</keyword>
<dbReference type="InterPro" id="IPR000195">
    <property type="entry name" value="Rab-GAP-TBC_dom"/>
</dbReference>
<gene>
    <name evidence="5" type="primary">Piso0_004167</name>
    <name evidence="4" type="ORF">GNLVRS01_PISO0K10922g</name>
    <name evidence="5" type="ORF">GNLVRS01_PISO0L10923g</name>
</gene>
<feature type="compositionally biased region" description="Acidic residues" evidence="2">
    <location>
        <begin position="861"/>
        <end position="872"/>
    </location>
</feature>
<dbReference type="Pfam" id="PF00566">
    <property type="entry name" value="RabGAP-TBC"/>
    <property type="match status" value="1"/>
</dbReference>
<dbReference type="AlphaFoldDB" id="G8Y7N7"/>
<dbReference type="PROSITE" id="PS50086">
    <property type="entry name" value="TBC_RABGAP"/>
    <property type="match status" value="1"/>
</dbReference>
<sequence length="931" mass="106771">MSFFDSIREKAVNTISQVLEKGTQTGLSKDQQFCYDHKLPFEEKAIDDTAAELNIRQVQNKDSGSKKPFSSGRLFITKQFLIYYDAFDKRNCSFTLHLSTVKKVERMPAMAYGFNLVITTNSQLLITLYLIGLKSDSERFAQSLKIALKDNLANVPKFHSFVQTCYSEYLLCKNNASSEKVVDIPPGGLGLSFKFPGNAKELKDKSKMKLWFDHFRSEGRNLSIIKTPVFYKLIRVGLPNRLRGELWEVCCGSMYLRLNHQGEYQNILNSHKNQQSIAIDEIEKDLNRSLPEYAAYQSAEGIERLRNVLTAYSWKNKEIGYCQAMNIVVAALLIYMSEEQAFWCLNILCERIVPGYYSKTMYGTLLDQRVFESLVQDTMPLLWEHITKFDIQLSVISLPWFLSLYLNSLPLVFAFRILDIFFLEGYKTLFQVALAILKLNGEELLQSEDDGTFFSVLKKYFQTLDQSAHPNSPNPKYRAITKFQELLVTAFKEFSIITDEVILKHRNKHKGSIMQNISTFVKRTELRNLPRLPNLSQQAIDITYDRFYAIVESYNVATGSGSSYMDYKAFKRFMSEICDWVTLEESPDEKNSVFLNTLFISWDQEHQGALKLADIFIGLNKLCEPDLMTAITDFFKLYDNDTGKIDREGILRISEDLLSITRPWREGWMLDSITELAIENSIADKIYQQQKDKKTDEDIPIPSEVNIDKEKLENQQMERYLSAASNFIRRSFEYAQPKEEDILLKDLALDNKITHNAALNPNTPVYLDLPTFRMVILADETYELLFSKTLRNSIHTDTPLNEKAGSMRNIRDMFDGLLADGRRVANKVRRRMDSVATSSVASVNGAGSGSSISDRSRNGDAQDEEEERDDDFGTLSIDEKDKDLLLGHHVSSDIPERSNPDISNSKAEINEELDTHSTKDKKDSNLIEFES</sequence>
<reference evidence="6" key="2">
    <citation type="journal article" date="2012" name="G3 (Bethesda)">
        <title>Pichia sorbitophila, an interspecies yeast hybrid reveals early steps of genome resolution following polyploidization.</title>
        <authorList>
            <person name="Leh Louis V."/>
            <person name="Despons L."/>
            <person name="Friedrich A."/>
            <person name="Martin T."/>
            <person name="Durrens P."/>
            <person name="Casaregola S."/>
            <person name="Neuveglise C."/>
            <person name="Fairhead C."/>
            <person name="Marck C."/>
            <person name="Cruz J.A."/>
            <person name="Straub M.L."/>
            <person name="Kugler V."/>
            <person name="Sacerdot C."/>
            <person name="Uzunov Z."/>
            <person name="Thierry A."/>
            <person name="Weiss S."/>
            <person name="Bleykasten C."/>
            <person name="De Montigny J."/>
            <person name="Jacques N."/>
            <person name="Jung P."/>
            <person name="Lemaire M."/>
            <person name="Mallet S."/>
            <person name="Morel G."/>
            <person name="Richard G.F."/>
            <person name="Sarkar A."/>
            <person name="Savel G."/>
            <person name="Schacherer J."/>
            <person name="Seret M.L."/>
            <person name="Talla E."/>
            <person name="Samson G."/>
            <person name="Jubin C."/>
            <person name="Poulain J."/>
            <person name="Vacherie B."/>
            <person name="Barbe V."/>
            <person name="Pelletier E."/>
            <person name="Sherman D.J."/>
            <person name="Westhof E."/>
            <person name="Weissenbach J."/>
            <person name="Baret P.V."/>
            <person name="Wincker P."/>
            <person name="Gaillardin C."/>
            <person name="Dujon B."/>
            <person name="Souciet J.L."/>
        </authorList>
    </citation>
    <scope>NUCLEOTIDE SEQUENCE [LARGE SCALE GENOMIC DNA]</scope>
    <source>
        <strain evidence="6">ATCC MYA-4447 / BCRC 22081 / CBS 7064 / NBRC 10061 / NRRL Y-12695</strain>
    </source>
</reference>
<feature type="compositionally biased region" description="Low complexity" evidence="2">
    <location>
        <begin position="834"/>
        <end position="853"/>
    </location>
</feature>
<dbReference type="InterPro" id="IPR011992">
    <property type="entry name" value="EF-hand-dom_pair"/>
</dbReference>
<keyword evidence="6" id="KW-1185">Reference proteome</keyword>
<dbReference type="FunFam" id="1.10.472.80:FF:000021">
    <property type="entry name" value="GTPase activating protein (Gyp2)"/>
    <property type="match status" value="1"/>
</dbReference>